<comment type="caution">
    <text evidence="5">The sequence shown here is derived from an EMBL/GenBank/DDBJ whole genome shotgun (WGS) entry which is preliminary data.</text>
</comment>
<dbReference type="SUPFAM" id="SSF51735">
    <property type="entry name" value="NAD(P)-binding Rossmann-fold domains"/>
    <property type="match status" value="1"/>
</dbReference>
<dbReference type="PANTHER" id="PTHR23309">
    <property type="entry name" value="3-HYDROXYACYL-COA DEHYROGENASE"/>
    <property type="match status" value="1"/>
</dbReference>
<dbReference type="AlphaFoldDB" id="A0AAW2BEL9"/>
<dbReference type="EMBL" id="JAZDWU010000012">
    <property type="protein sequence ID" value="KAK9983878.1"/>
    <property type="molecule type" value="Genomic_DNA"/>
</dbReference>
<accession>A0AAW2BEL9</accession>
<feature type="domain" description="3-hydroxyacyl-CoA dehydrogenase NAD binding" evidence="4">
    <location>
        <begin position="29"/>
        <end position="126"/>
    </location>
</feature>
<evidence type="ECO:0000259" key="4">
    <source>
        <dbReference type="Pfam" id="PF02737"/>
    </source>
</evidence>
<dbReference type="GO" id="GO:0005777">
    <property type="term" value="C:peroxisome"/>
    <property type="evidence" value="ECO:0007669"/>
    <property type="project" value="TreeGrafter"/>
</dbReference>
<organism evidence="5 6">
    <name type="scientific">Lithocarpus litseifolius</name>
    <dbReference type="NCBI Taxonomy" id="425828"/>
    <lineage>
        <taxon>Eukaryota</taxon>
        <taxon>Viridiplantae</taxon>
        <taxon>Streptophyta</taxon>
        <taxon>Embryophyta</taxon>
        <taxon>Tracheophyta</taxon>
        <taxon>Spermatophyta</taxon>
        <taxon>Magnoliopsida</taxon>
        <taxon>eudicotyledons</taxon>
        <taxon>Gunneridae</taxon>
        <taxon>Pentapetalae</taxon>
        <taxon>rosids</taxon>
        <taxon>fabids</taxon>
        <taxon>Fagales</taxon>
        <taxon>Fagaceae</taxon>
        <taxon>Lithocarpus</taxon>
    </lineage>
</organism>
<dbReference type="Proteomes" id="UP001459277">
    <property type="component" value="Unassembled WGS sequence"/>
</dbReference>
<dbReference type="GO" id="GO:0016829">
    <property type="term" value="F:lyase activity"/>
    <property type="evidence" value="ECO:0007669"/>
    <property type="project" value="UniProtKB-KW"/>
</dbReference>
<keyword evidence="3" id="KW-0511">Multifunctional enzyme</keyword>
<evidence type="ECO:0000313" key="5">
    <source>
        <dbReference type="EMBL" id="KAK9983878.1"/>
    </source>
</evidence>
<proteinExistence type="predicted"/>
<keyword evidence="2" id="KW-0456">Lyase</keyword>
<dbReference type="InterPro" id="IPR036291">
    <property type="entry name" value="NAD(P)-bd_dom_sf"/>
</dbReference>
<dbReference type="Gene3D" id="3.40.50.720">
    <property type="entry name" value="NAD(P)-binding Rossmann-like Domain"/>
    <property type="match status" value="1"/>
</dbReference>
<evidence type="ECO:0000256" key="1">
    <source>
        <dbReference type="ARBA" id="ARBA00023235"/>
    </source>
</evidence>
<evidence type="ECO:0000256" key="3">
    <source>
        <dbReference type="ARBA" id="ARBA00023268"/>
    </source>
</evidence>
<sequence length="150" mass="16489">MKIASNLPQQRACLDVIEEGIISGGYSGVLKAVYEDESLKQSVFEDVEKICPAHCILASGTSGIDLNVIGKNTRSQDRIVGAHFFSPAHVMPLMEIVRTEKTSKQVIFDLMTVGKTIKKVPILVGNCTGFAANRTFFPYELGAYIYSWLT</sequence>
<dbReference type="PANTHER" id="PTHR23309:SF49">
    <property type="entry name" value="PEROXISOMAL BIFUNCTIONAL ENZYME"/>
    <property type="match status" value="1"/>
</dbReference>
<dbReference type="GO" id="GO:0070403">
    <property type="term" value="F:NAD+ binding"/>
    <property type="evidence" value="ECO:0007669"/>
    <property type="project" value="InterPro"/>
</dbReference>
<reference evidence="5 6" key="1">
    <citation type="submission" date="2024-01" db="EMBL/GenBank/DDBJ databases">
        <title>A telomere-to-telomere, gap-free genome of sweet tea (Lithocarpus litseifolius).</title>
        <authorList>
            <person name="Zhou J."/>
        </authorList>
    </citation>
    <scope>NUCLEOTIDE SEQUENCE [LARGE SCALE GENOMIC DNA]</scope>
    <source>
        <strain evidence="5">Zhou-2022a</strain>
        <tissue evidence="5">Leaf</tissue>
    </source>
</reference>
<dbReference type="InterPro" id="IPR006176">
    <property type="entry name" value="3-OHacyl-CoA_DH_NAD-bd"/>
</dbReference>
<evidence type="ECO:0000313" key="6">
    <source>
        <dbReference type="Proteomes" id="UP001459277"/>
    </source>
</evidence>
<dbReference type="Pfam" id="PF02737">
    <property type="entry name" value="3HCDH_N"/>
    <property type="match status" value="1"/>
</dbReference>
<name>A0AAW2BEL9_9ROSI</name>
<dbReference type="GO" id="GO:0016853">
    <property type="term" value="F:isomerase activity"/>
    <property type="evidence" value="ECO:0007669"/>
    <property type="project" value="UniProtKB-KW"/>
</dbReference>
<evidence type="ECO:0000256" key="2">
    <source>
        <dbReference type="ARBA" id="ARBA00023239"/>
    </source>
</evidence>
<keyword evidence="6" id="KW-1185">Reference proteome</keyword>
<dbReference type="GO" id="GO:0003857">
    <property type="term" value="F:(3S)-3-hydroxyacyl-CoA dehydrogenase (NAD+) activity"/>
    <property type="evidence" value="ECO:0007669"/>
    <property type="project" value="TreeGrafter"/>
</dbReference>
<keyword evidence="1" id="KW-0413">Isomerase</keyword>
<dbReference type="GO" id="GO:0006635">
    <property type="term" value="P:fatty acid beta-oxidation"/>
    <property type="evidence" value="ECO:0007669"/>
    <property type="project" value="TreeGrafter"/>
</dbReference>
<gene>
    <name evidence="5" type="ORF">SO802_033403</name>
</gene>
<protein>
    <recommendedName>
        <fullName evidence="4">3-hydroxyacyl-CoA dehydrogenase NAD binding domain-containing protein</fullName>
    </recommendedName>
</protein>